<evidence type="ECO:0000313" key="2">
    <source>
        <dbReference type="Proteomes" id="UP000597617"/>
    </source>
</evidence>
<gene>
    <name evidence="1" type="ORF">I2I05_18990</name>
</gene>
<proteinExistence type="predicted"/>
<protein>
    <submittedName>
        <fullName evidence="1">Uncharacterized protein</fullName>
    </submittedName>
</protein>
<dbReference type="EMBL" id="JADQDQ010000013">
    <property type="protein sequence ID" value="MBF9239487.1"/>
    <property type="molecule type" value="Genomic_DNA"/>
</dbReference>
<keyword evidence="2" id="KW-1185">Reference proteome</keyword>
<accession>A0ABS0IMP8</accession>
<reference evidence="1 2" key="1">
    <citation type="submission" date="2020-11" db="EMBL/GenBank/DDBJ databases">
        <authorList>
            <person name="Kim M.K."/>
        </authorList>
    </citation>
    <scope>NUCLEOTIDE SEQUENCE [LARGE SCALE GENOMIC DNA]</scope>
    <source>
        <strain evidence="1 2">BT683</strain>
    </source>
</reference>
<sequence length="72" mass="7690">MEPKVRSLADISKFKIHATSGDRVRVGEKSTVSAEIIQASALVRIAEAMEAQAELLRSLCQQHGALVPEGGC</sequence>
<name>A0ABS0IMP8_9BACT</name>
<dbReference type="RefSeq" id="WP_196283839.1">
    <property type="nucleotide sequence ID" value="NZ_JADQDQ010000013.1"/>
</dbReference>
<dbReference type="Proteomes" id="UP000597617">
    <property type="component" value="Unassembled WGS sequence"/>
</dbReference>
<evidence type="ECO:0000313" key="1">
    <source>
        <dbReference type="EMBL" id="MBF9239487.1"/>
    </source>
</evidence>
<organism evidence="1 2">
    <name type="scientific">Hymenobacter jeongseonensis</name>
    <dbReference type="NCBI Taxonomy" id="2791027"/>
    <lineage>
        <taxon>Bacteria</taxon>
        <taxon>Pseudomonadati</taxon>
        <taxon>Bacteroidota</taxon>
        <taxon>Cytophagia</taxon>
        <taxon>Cytophagales</taxon>
        <taxon>Hymenobacteraceae</taxon>
        <taxon>Hymenobacter</taxon>
    </lineage>
</organism>
<comment type="caution">
    <text evidence="1">The sequence shown here is derived from an EMBL/GenBank/DDBJ whole genome shotgun (WGS) entry which is preliminary data.</text>
</comment>